<dbReference type="Proteomes" id="UP000663825">
    <property type="component" value="Unassembled WGS sequence"/>
</dbReference>
<dbReference type="Proteomes" id="UP000663869">
    <property type="component" value="Unassembled WGS sequence"/>
</dbReference>
<keyword evidence="2" id="KW-0732">Signal</keyword>
<organism evidence="10 12">
    <name type="scientific">Rotaria socialis</name>
    <dbReference type="NCBI Taxonomy" id="392032"/>
    <lineage>
        <taxon>Eukaryota</taxon>
        <taxon>Metazoa</taxon>
        <taxon>Spiralia</taxon>
        <taxon>Gnathifera</taxon>
        <taxon>Rotifera</taxon>
        <taxon>Eurotatoria</taxon>
        <taxon>Bdelloidea</taxon>
        <taxon>Philodinida</taxon>
        <taxon>Philodinidae</taxon>
        <taxon>Rotaria</taxon>
    </lineage>
</organism>
<dbReference type="EMBL" id="CAJOBQ010000042">
    <property type="protein sequence ID" value="CAF4229845.1"/>
    <property type="molecule type" value="Genomic_DNA"/>
</dbReference>
<dbReference type="EMBL" id="CAJOBO010000475">
    <property type="protein sequence ID" value="CAF4230286.1"/>
    <property type="molecule type" value="Genomic_DNA"/>
</dbReference>
<evidence type="ECO:0000313" key="9">
    <source>
        <dbReference type="EMBL" id="CAF4229845.1"/>
    </source>
</evidence>
<keyword evidence="1" id="KW-0812">Transmembrane</keyword>
<evidence type="ECO:0000313" key="6">
    <source>
        <dbReference type="EMBL" id="CAF3634869.1"/>
    </source>
</evidence>
<dbReference type="AlphaFoldDB" id="A0A820DD82"/>
<dbReference type="EMBL" id="CAJNXB010005795">
    <property type="protein sequence ID" value="CAF3447842.1"/>
    <property type="molecule type" value="Genomic_DNA"/>
</dbReference>
<reference evidence="10" key="1">
    <citation type="submission" date="2021-02" db="EMBL/GenBank/DDBJ databases">
        <authorList>
            <person name="Nowell W R."/>
        </authorList>
    </citation>
    <scope>NUCLEOTIDE SEQUENCE</scope>
</reference>
<keyword evidence="13" id="KW-1185">Reference proteome</keyword>
<accession>A0A820DD82</accession>
<dbReference type="EMBL" id="CAJNYT010004887">
    <property type="protein sequence ID" value="CAF3698969.1"/>
    <property type="molecule type" value="Genomic_DNA"/>
</dbReference>
<comment type="caution">
    <text evidence="10">The sequence shown here is derived from an EMBL/GenBank/DDBJ whole genome shotgun (WGS) entry which is preliminary data.</text>
</comment>
<dbReference type="SUPFAM" id="SSF57302">
    <property type="entry name" value="Snake toxin-like"/>
    <property type="match status" value="1"/>
</dbReference>
<dbReference type="EMBL" id="CAJNYV010003319">
    <property type="protein sequence ID" value="CAF3559972.1"/>
    <property type="molecule type" value="Genomic_DNA"/>
</dbReference>
<dbReference type="Proteomes" id="UP000663851">
    <property type="component" value="Unassembled WGS sequence"/>
</dbReference>
<evidence type="ECO:0000313" key="13">
    <source>
        <dbReference type="Proteomes" id="UP000663873"/>
    </source>
</evidence>
<feature type="signal peptide" evidence="2">
    <location>
        <begin position="1"/>
        <end position="20"/>
    </location>
</feature>
<dbReference type="EMBL" id="CAJOBP010000401">
    <property type="protein sequence ID" value="CAF4173226.1"/>
    <property type="molecule type" value="Genomic_DNA"/>
</dbReference>
<gene>
    <name evidence="4" type="ORF">FME351_LOCUS15184</name>
    <name evidence="7" type="ORF">GRG538_LOCUS28204</name>
    <name evidence="10" type="ORF">HFQ381_LOCUS9190</name>
    <name evidence="5" type="ORF">KIK155_LOCUS18891</name>
    <name evidence="6" type="ORF">LUA448_LOCUS32118</name>
    <name evidence="3" type="ORF">TIS948_LOCUS31708</name>
    <name evidence="11" type="ORF">TOA249_LOCUS25655</name>
    <name evidence="9" type="ORF">TSG867_LOCUS1808</name>
    <name evidence="8" type="ORF">UJA718_LOCUS4832</name>
</gene>
<feature type="chain" id="PRO_5036236664" evidence="2">
    <location>
        <begin position="21"/>
        <end position="117"/>
    </location>
</feature>
<keyword evidence="1" id="KW-0472">Membrane</keyword>
<evidence type="ECO:0000313" key="11">
    <source>
        <dbReference type="EMBL" id="CAF4835735.1"/>
    </source>
</evidence>
<evidence type="ECO:0000313" key="10">
    <source>
        <dbReference type="EMBL" id="CAF4230286.1"/>
    </source>
</evidence>
<name>A0A820DD82_9BILA</name>
<dbReference type="Proteomes" id="UP000663872">
    <property type="component" value="Unassembled WGS sequence"/>
</dbReference>
<evidence type="ECO:0000313" key="3">
    <source>
        <dbReference type="EMBL" id="CAF3447842.1"/>
    </source>
</evidence>
<evidence type="ECO:0000313" key="7">
    <source>
        <dbReference type="EMBL" id="CAF3698969.1"/>
    </source>
</evidence>
<evidence type="ECO:0000313" key="8">
    <source>
        <dbReference type="EMBL" id="CAF4173226.1"/>
    </source>
</evidence>
<protein>
    <submittedName>
        <fullName evidence="10">Uncharacterized protein</fullName>
    </submittedName>
</protein>
<dbReference type="Proteomes" id="UP000663833">
    <property type="component" value="Unassembled WGS sequence"/>
</dbReference>
<sequence>MNKRCIFVGTLFVIFSIALSQGLECYQHDFCHGSCPELSKSVVQCKKEDDECWKMSSPLGTKRGCGARRCGLQLNIGILNSAHVCCKENRCNSSIQIKITKTSIIITSLIAFIYFMM</sequence>
<dbReference type="Proteomes" id="UP000663865">
    <property type="component" value="Unassembled WGS sequence"/>
</dbReference>
<evidence type="ECO:0000313" key="12">
    <source>
        <dbReference type="Proteomes" id="UP000663851"/>
    </source>
</evidence>
<dbReference type="Proteomes" id="UP000663873">
    <property type="component" value="Unassembled WGS sequence"/>
</dbReference>
<feature type="transmembrane region" description="Helical" evidence="1">
    <location>
        <begin position="99"/>
        <end position="116"/>
    </location>
</feature>
<dbReference type="InterPro" id="IPR045860">
    <property type="entry name" value="Snake_toxin-like_sf"/>
</dbReference>
<evidence type="ECO:0000256" key="1">
    <source>
        <dbReference type="SAM" id="Phobius"/>
    </source>
</evidence>
<evidence type="ECO:0000313" key="4">
    <source>
        <dbReference type="EMBL" id="CAF3476282.1"/>
    </source>
</evidence>
<dbReference type="OrthoDB" id="9624109at2759"/>
<evidence type="ECO:0000313" key="5">
    <source>
        <dbReference type="EMBL" id="CAF3559972.1"/>
    </source>
</evidence>
<evidence type="ECO:0000256" key="2">
    <source>
        <dbReference type="SAM" id="SignalP"/>
    </source>
</evidence>
<dbReference type="Proteomes" id="UP000663838">
    <property type="component" value="Unassembled WGS sequence"/>
</dbReference>
<dbReference type="Proteomes" id="UP000663862">
    <property type="component" value="Unassembled WGS sequence"/>
</dbReference>
<dbReference type="EMBL" id="CAJOBS010002828">
    <property type="protein sequence ID" value="CAF4835735.1"/>
    <property type="molecule type" value="Genomic_DNA"/>
</dbReference>
<dbReference type="EMBL" id="CAJNYU010001875">
    <property type="protein sequence ID" value="CAF3476282.1"/>
    <property type="molecule type" value="Genomic_DNA"/>
</dbReference>
<proteinExistence type="predicted"/>
<keyword evidence="1" id="KW-1133">Transmembrane helix</keyword>
<dbReference type="EMBL" id="CAJNYD010004811">
    <property type="protein sequence ID" value="CAF3634869.1"/>
    <property type="molecule type" value="Genomic_DNA"/>
</dbReference>